<comment type="caution">
    <text evidence="7">The sequence shown here is derived from an EMBL/GenBank/DDBJ whole genome shotgun (WGS) entry which is preliminary data.</text>
</comment>
<evidence type="ECO:0000256" key="3">
    <source>
        <dbReference type="ARBA" id="ARBA00022801"/>
    </source>
</evidence>
<reference evidence="7 8" key="1">
    <citation type="submission" date="2024-03" db="EMBL/GenBank/DDBJ databases">
        <title>Human intestinal bacterial collection.</title>
        <authorList>
            <person name="Pauvert C."/>
            <person name="Hitch T.C.A."/>
            <person name="Clavel T."/>
        </authorList>
    </citation>
    <scope>NUCLEOTIDE SEQUENCE [LARGE SCALE GENOMIC DNA]</scope>
    <source>
        <strain evidence="7 8">CLA-JM-H11</strain>
    </source>
</reference>
<gene>
    <name evidence="7" type="primary">dut</name>
    <name evidence="7" type="ORF">WMO24_06940</name>
</gene>
<dbReference type="SUPFAM" id="SSF51283">
    <property type="entry name" value="dUTPase-like"/>
    <property type="match status" value="1"/>
</dbReference>
<evidence type="ECO:0000256" key="2">
    <source>
        <dbReference type="ARBA" id="ARBA00012379"/>
    </source>
</evidence>
<evidence type="ECO:0000313" key="8">
    <source>
        <dbReference type="Proteomes" id="UP001477672"/>
    </source>
</evidence>
<dbReference type="Gene3D" id="2.70.40.10">
    <property type="match status" value="1"/>
</dbReference>
<dbReference type="CDD" id="cd07557">
    <property type="entry name" value="trimeric_dUTPase"/>
    <property type="match status" value="1"/>
</dbReference>
<accession>A0ABV1GE98</accession>
<dbReference type="GO" id="GO:0004170">
    <property type="term" value="F:dUTP diphosphatase activity"/>
    <property type="evidence" value="ECO:0007669"/>
    <property type="project" value="UniProtKB-EC"/>
</dbReference>
<keyword evidence="4" id="KW-0546">Nucleotide metabolism</keyword>
<dbReference type="EC" id="3.6.1.23" evidence="2"/>
<dbReference type="RefSeq" id="WP_349215617.1">
    <property type="nucleotide sequence ID" value="NZ_JBBMFA010000082.1"/>
</dbReference>
<protein>
    <recommendedName>
        <fullName evidence="2">dUTP diphosphatase</fullName>
        <ecNumber evidence="2">3.6.1.23</ecNumber>
    </recommendedName>
</protein>
<keyword evidence="8" id="KW-1185">Reference proteome</keyword>
<sequence>MVLKLKKVRPGAVLPGRATPGSAAVDLRAVCGDEGVHLEPLGRAVIPTGIAIELPGPETVALVFARSGLAVREGLALSNGVGVIDSDYRGEICVGLVNLSDKPYTVQNGERIAQLAVMPVLIPQMLEVEQLGETQRGQGGFGSTGKQ</sequence>
<comment type="catalytic activity">
    <reaction evidence="5">
        <text>dUTP + H2O = dUMP + diphosphate + H(+)</text>
        <dbReference type="Rhea" id="RHEA:10248"/>
        <dbReference type="ChEBI" id="CHEBI:15377"/>
        <dbReference type="ChEBI" id="CHEBI:15378"/>
        <dbReference type="ChEBI" id="CHEBI:33019"/>
        <dbReference type="ChEBI" id="CHEBI:61555"/>
        <dbReference type="ChEBI" id="CHEBI:246422"/>
        <dbReference type="EC" id="3.6.1.23"/>
    </reaction>
</comment>
<dbReference type="NCBIfam" id="TIGR00576">
    <property type="entry name" value="dut"/>
    <property type="match status" value="1"/>
</dbReference>
<dbReference type="Proteomes" id="UP001477672">
    <property type="component" value="Unassembled WGS sequence"/>
</dbReference>
<evidence type="ECO:0000256" key="1">
    <source>
        <dbReference type="ARBA" id="ARBA00006581"/>
    </source>
</evidence>
<name>A0ABV1GE98_9FIRM</name>
<organism evidence="7 8">
    <name type="scientific">Ruthenibacterium intestinale</name>
    <dbReference type="NCBI Taxonomy" id="3133163"/>
    <lineage>
        <taxon>Bacteria</taxon>
        <taxon>Bacillati</taxon>
        <taxon>Bacillota</taxon>
        <taxon>Clostridia</taxon>
        <taxon>Eubacteriales</taxon>
        <taxon>Oscillospiraceae</taxon>
        <taxon>Ruthenibacterium</taxon>
    </lineage>
</organism>
<dbReference type="Pfam" id="PF00692">
    <property type="entry name" value="dUTPase"/>
    <property type="match status" value="1"/>
</dbReference>
<feature type="domain" description="dUTPase-like" evidence="6">
    <location>
        <begin position="14"/>
        <end position="145"/>
    </location>
</feature>
<dbReference type="EMBL" id="JBBMFA010000082">
    <property type="protein sequence ID" value="MEQ2520164.1"/>
    <property type="molecule type" value="Genomic_DNA"/>
</dbReference>
<dbReference type="InterPro" id="IPR029054">
    <property type="entry name" value="dUTPase-like"/>
</dbReference>
<dbReference type="InterPro" id="IPR036157">
    <property type="entry name" value="dUTPase-like_sf"/>
</dbReference>
<evidence type="ECO:0000259" key="6">
    <source>
        <dbReference type="Pfam" id="PF00692"/>
    </source>
</evidence>
<dbReference type="PANTHER" id="PTHR11241:SF0">
    <property type="entry name" value="DEOXYURIDINE 5'-TRIPHOSPHATE NUCLEOTIDOHYDROLASE"/>
    <property type="match status" value="1"/>
</dbReference>
<evidence type="ECO:0000313" key="7">
    <source>
        <dbReference type="EMBL" id="MEQ2520164.1"/>
    </source>
</evidence>
<dbReference type="InterPro" id="IPR033704">
    <property type="entry name" value="dUTPase_trimeric"/>
</dbReference>
<dbReference type="NCBIfam" id="NF001862">
    <property type="entry name" value="PRK00601.1"/>
    <property type="match status" value="1"/>
</dbReference>
<proteinExistence type="inferred from homology"/>
<dbReference type="PANTHER" id="PTHR11241">
    <property type="entry name" value="DEOXYURIDINE 5'-TRIPHOSPHATE NUCLEOTIDOHYDROLASE"/>
    <property type="match status" value="1"/>
</dbReference>
<keyword evidence="3 7" id="KW-0378">Hydrolase</keyword>
<evidence type="ECO:0000256" key="4">
    <source>
        <dbReference type="ARBA" id="ARBA00023080"/>
    </source>
</evidence>
<dbReference type="InterPro" id="IPR008181">
    <property type="entry name" value="dUTPase"/>
</dbReference>
<evidence type="ECO:0000256" key="5">
    <source>
        <dbReference type="ARBA" id="ARBA00047686"/>
    </source>
</evidence>
<comment type="similarity">
    <text evidence="1">Belongs to the dUTPase family.</text>
</comment>